<proteinExistence type="inferred from homology"/>
<dbReference type="EMBL" id="GL444976">
    <property type="protein sequence ID" value="EFN60339.1"/>
    <property type="molecule type" value="Genomic_DNA"/>
</dbReference>
<keyword evidence="5" id="KW-0378">Hydrolase</keyword>
<dbReference type="MEROPS" id="A01.009"/>
<dbReference type="InterPro" id="IPR001461">
    <property type="entry name" value="Aspartic_peptidase_A1"/>
</dbReference>
<evidence type="ECO:0000313" key="9">
    <source>
        <dbReference type="Proteomes" id="UP000000311"/>
    </source>
</evidence>
<gene>
    <name evidence="8" type="ORF">EAG_15538</name>
</gene>
<feature type="active site" evidence="3">
    <location>
        <position position="262"/>
    </location>
</feature>
<dbReference type="InterPro" id="IPR021109">
    <property type="entry name" value="Peptidase_aspartic_dom_sf"/>
</dbReference>
<evidence type="ECO:0000259" key="7">
    <source>
        <dbReference type="PROSITE" id="PS51767"/>
    </source>
</evidence>
<evidence type="ECO:0000313" key="8">
    <source>
        <dbReference type="EMBL" id="EFN60339.1"/>
    </source>
</evidence>
<evidence type="ECO:0000256" key="5">
    <source>
        <dbReference type="RuleBase" id="RU000454"/>
    </source>
</evidence>
<comment type="similarity">
    <text evidence="1 5">Belongs to the peptidase A1 family.</text>
</comment>
<dbReference type="PANTHER" id="PTHR47966">
    <property type="entry name" value="BETA-SITE APP-CLEAVING ENZYME, ISOFORM A-RELATED"/>
    <property type="match status" value="1"/>
</dbReference>
<dbReference type="GO" id="GO:0006508">
    <property type="term" value="P:proteolysis"/>
    <property type="evidence" value="ECO:0007669"/>
    <property type="project" value="UniProtKB-KW"/>
</dbReference>
<dbReference type="PROSITE" id="PS00141">
    <property type="entry name" value="ASP_PROTEASE"/>
    <property type="match status" value="2"/>
</dbReference>
<dbReference type="Pfam" id="PF00026">
    <property type="entry name" value="Asp"/>
    <property type="match status" value="1"/>
</dbReference>
<evidence type="ECO:0000256" key="4">
    <source>
        <dbReference type="PIRSR" id="PIRSR601461-2"/>
    </source>
</evidence>
<feature type="signal peptide" evidence="6">
    <location>
        <begin position="1"/>
        <end position="17"/>
    </location>
</feature>
<dbReference type="OMA" id="ACEVHNQ"/>
<dbReference type="Gene3D" id="2.40.70.10">
    <property type="entry name" value="Acid Proteases"/>
    <property type="match status" value="2"/>
</dbReference>
<dbReference type="OrthoDB" id="771136at2759"/>
<feature type="domain" description="Peptidase A1" evidence="7">
    <location>
        <begin position="54"/>
        <end position="367"/>
    </location>
</feature>
<feature type="disulfide bond" evidence="4">
    <location>
        <begin position="253"/>
        <end position="257"/>
    </location>
</feature>
<protein>
    <submittedName>
        <fullName evidence="8">Lysosomal aspartic protease</fullName>
    </submittedName>
</protein>
<name>E2B1U9_CAMFO</name>
<sequence length="370" mass="40805">MLRLFMVAVALFALIDAKTQRVLLQKTDSVRKTLKKVGIDLTSESLFKYLDAQYYGVISIGTPPQNFTVLFDTGSSNLWVPSIKSEITFYKLSCWTAPYHHKYNNSKSITYQANSAPFAIEYGSGDLSGFLSTDVVNVAGLNVRNQTFAEATHESSIFILMQFDGILGMGYPTISVDGVTPIFQNMIQQRLVSQPIFSFYLNRNPSAEEGGELILGGCDPNHYVGEFTYVPVTVEGYWQFTMDSVIAGNYILCAQGCQAIADTGTSLIVGPSEDIDVINGYIQNISDNDGNVDCDKINELPTINFILSGKPHNLTPHDYIIRDTEDGVAICYSGFQGSYLSGWILGDVFIGHFYTVFDMGNNRVGFAPSK</sequence>
<keyword evidence="5 8" id="KW-0645">Protease</keyword>
<evidence type="ECO:0000256" key="3">
    <source>
        <dbReference type="PIRSR" id="PIRSR601461-1"/>
    </source>
</evidence>
<dbReference type="GO" id="GO:0004190">
    <property type="term" value="F:aspartic-type endopeptidase activity"/>
    <property type="evidence" value="ECO:0007669"/>
    <property type="project" value="UniProtKB-KW"/>
</dbReference>
<dbReference type="InterPro" id="IPR001969">
    <property type="entry name" value="Aspartic_peptidase_AS"/>
</dbReference>
<dbReference type="Gene3D" id="2.60.40.1960">
    <property type="match status" value="1"/>
</dbReference>
<keyword evidence="6" id="KW-0732">Signal</keyword>
<keyword evidence="5" id="KW-0064">Aspartyl protease</keyword>
<organism evidence="9">
    <name type="scientific">Camponotus floridanus</name>
    <name type="common">Florida carpenter ant</name>
    <dbReference type="NCBI Taxonomy" id="104421"/>
    <lineage>
        <taxon>Eukaryota</taxon>
        <taxon>Metazoa</taxon>
        <taxon>Ecdysozoa</taxon>
        <taxon>Arthropoda</taxon>
        <taxon>Hexapoda</taxon>
        <taxon>Insecta</taxon>
        <taxon>Pterygota</taxon>
        <taxon>Neoptera</taxon>
        <taxon>Endopterygota</taxon>
        <taxon>Hymenoptera</taxon>
        <taxon>Apocrita</taxon>
        <taxon>Aculeata</taxon>
        <taxon>Formicoidea</taxon>
        <taxon>Formicidae</taxon>
        <taxon>Formicinae</taxon>
        <taxon>Camponotus</taxon>
    </lineage>
</organism>
<dbReference type="SUPFAM" id="SSF50630">
    <property type="entry name" value="Acid proteases"/>
    <property type="match status" value="1"/>
</dbReference>
<dbReference type="InterPro" id="IPR033121">
    <property type="entry name" value="PEPTIDASE_A1"/>
</dbReference>
<dbReference type="PROSITE" id="PS51767">
    <property type="entry name" value="PEPTIDASE_A1"/>
    <property type="match status" value="1"/>
</dbReference>
<dbReference type="FunFam" id="2.40.70.10:FF:000004">
    <property type="entry name" value="Pepsin A"/>
    <property type="match status" value="1"/>
</dbReference>
<keyword evidence="2 4" id="KW-1015">Disulfide bond</keyword>
<evidence type="ECO:0000256" key="6">
    <source>
        <dbReference type="SAM" id="SignalP"/>
    </source>
</evidence>
<feature type="chain" id="PRO_5003157874" evidence="6">
    <location>
        <begin position="18"/>
        <end position="370"/>
    </location>
</feature>
<dbReference type="FunFam" id="2.40.70.10:FF:000044">
    <property type="entry name" value="Lysosomal aspartic protease"/>
    <property type="match status" value="1"/>
</dbReference>
<dbReference type="Proteomes" id="UP000000311">
    <property type="component" value="Unassembled WGS sequence"/>
</dbReference>
<keyword evidence="9" id="KW-1185">Reference proteome</keyword>
<evidence type="ECO:0000256" key="2">
    <source>
        <dbReference type="ARBA" id="ARBA00023157"/>
    </source>
</evidence>
<dbReference type="STRING" id="104421.E2B1U9"/>
<dbReference type="InParanoid" id="E2B1U9"/>
<feature type="active site" evidence="3">
    <location>
        <position position="72"/>
    </location>
</feature>
<feature type="disulfide bond" evidence="4">
    <location>
        <begin position="294"/>
        <end position="331"/>
    </location>
</feature>
<dbReference type="AlphaFoldDB" id="E2B1U9"/>
<dbReference type="PANTHER" id="PTHR47966:SF51">
    <property type="entry name" value="BETA-SITE APP-CLEAVING ENZYME, ISOFORM A-RELATED"/>
    <property type="match status" value="1"/>
</dbReference>
<reference evidence="8 9" key="1">
    <citation type="journal article" date="2010" name="Science">
        <title>Genomic comparison of the ants Camponotus floridanus and Harpegnathos saltator.</title>
        <authorList>
            <person name="Bonasio R."/>
            <person name="Zhang G."/>
            <person name="Ye C."/>
            <person name="Mutti N.S."/>
            <person name="Fang X."/>
            <person name="Qin N."/>
            <person name="Donahue G."/>
            <person name="Yang P."/>
            <person name="Li Q."/>
            <person name="Li C."/>
            <person name="Zhang P."/>
            <person name="Huang Z."/>
            <person name="Berger S.L."/>
            <person name="Reinberg D."/>
            <person name="Wang J."/>
            <person name="Liebig J."/>
        </authorList>
    </citation>
    <scope>NUCLEOTIDE SEQUENCE [LARGE SCALE GENOMIC DNA]</scope>
    <source>
        <strain evidence="9">C129</strain>
    </source>
</reference>
<dbReference type="PRINTS" id="PR00792">
    <property type="entry name" value="PEPSIN"/>
</dbReference>
<accession>E2B1U9</accession>
<evidence type="ECO:0000256" key="1">
    <source>
        <dbReference type="ARBA" id="ARBA00007447"/>
    </source>
</evidence>